<keyword evidence="6" id="KW-1185">Reference proteome</keyword>
<evidence type="ECO:0000313" key="5">
    <source>
        <dbReference type="EMBL" id="MCC2191141.1"/>
    </source>
</evidence>
<accession>A0AAE3J7Q2</accession>
<dbReference type="InterPro" id="IPR000683">
    <property type="entry name" value="Gfo/Idh/MocA-like_OxRdtase_N"/>
</dbReference>
<dbReference type="Pfam" id="PF01408">
    <property type="entry name" value="GFO_IDH_MocA"/>
    <property type="match status" value="1"/>
</dbReference>
<dbReference type="InterPro" id="IPR055170">
    <property type="entry name" value="GFO_IDH_MocA-like_dom"/>
</dbReference>
<dbReference type="SUPFAM" id="SSF51735">
    <property type="entry name" value="NAD(P)-binding Rossmann-fold domains"/>
    <property type="match status" value="1"/>
</dbReference>
<comment type="similarity">
    <text evidence="1">Belongs to the Gfo/Idh/MocA family.</text>
</comment>
<dbReference type="InterPro" id="IPR036291">
    <property type="entry name" value="NAD(P)-bd_dom_sf"/>
</dbReference>
<evidence type="ECO:0000259" key="3">
    <source>
        <dbReference type="Pfam" id="PF01408"/>
    </source>
</evidence>
<evidence type="ECO:0000313" key="6">
    <source>
        <dbReference type="Proteomes" id="UP001197875"/>
    </source>
</evidence>
<feature type="domain" description="GFO/IDH/MocA-like oxidoreductase" evidence="4">
    <location>
        <begin position="130"/>
        <end position="243"/>
    </location>
</feature>
<organism evidence="5 6">
    <name type="scientific">Fusicatenibacter faecihominis</name>
    <dbReference type="NCBI Taxonomy" id="2881276"/>
    <lineage>
        <taxon>Bacteria</taxon>
        <taxon>Bacillati</taxon>
        <taxon>Bacillota</taxon>
        <taxon>Clostridia</taxon>
        <taxon>Lachnospirales</taxon>
        <taxon>Lachnospiraceae</taxon>
        <taxon>Fusicatenibacter</taxon>
    </lineage>
</organism>
<evidence type="ECO:0000259" key="4">
    <source>
        <dbReference type="Pfam" id="PF22725"/>
    </source>
</evidence>
<evidence type="ECO:0000256" key="1">
    <source>
        <dbReference type="ARBA" id="ARBA00010928"/>
    </source>
</evidence>
<dbReference type="Gene3D" id="3.40.50.720">
    <property type="entry name" value="NAD(P)-binding Rossmann-like Domain"/>
    <property type="match status" value="1"/>
</dbReference>
<dbReference type="PANTHER" id="PTHR22604">
    <property type="entry name" value="OXIDOREDUCTASES"/>
    <property type="match status" value="1"/>
</dbReference>
<protein>
    <submittedName>
        <fullName evidence="5">Gfo/Idh/MocA family oxidoreductase</fullName>
    </submittedName>
</protein>
<name>A0AAE3J7Q2_9FIRM</name>
<dbReference type="GO" id="GO:0000166">
    <property type="term" value="F:nucleotide binding"/>
    <property type="evidence" value="ECO:0007669"/>
    <property type="project" value="InterPro"/>
</dbReference>
<reference evidence="5 6" key="1">
    <citation type="submission" date="2021-10" db="EMBL/GenBank/DDBJ databases">
        <title>Anaerobic single-cell dispensing facilitates the cultivation of human gut bacteria.</title>
        <authorList>
            <person name="Afrizal A."/>
        </authorList>
    </citation>
    <scope>NUCLEOTIDE SEQUENCE [LARGE SCALE GENOMIC DNA]</scope>
    <source>
        <strain evidence="5 6">CLA-AA-H277</strain>
    </source>
</reference>
<dbReference type="InterPro" id="IPR050984">
    <property type="entry name" value="Gfo/Idh/MocA_domain"/>
</dbReference>
<dbReference type="SUPFAM" id="SSF55347">
    <property type="entry name" value="Glyceraldehyde-3-phosphate dehydrogenase-like, C-terminal domain"/>
    <property type="match status" value="1"/>
</dbReference>
<evidence type="ECO:0000256" key="2">
    <source>
        <dbReference type="ARBA" id="ARBA00023002"/>
    </source>
</evidence>
<dbReference type="EMBL" id="JAJEPR010000039">
    <property type="protein sequence ID" value="MCC2191141.1"/>
    <property type="molecule type" value="Genomic_DNA"/>
</dbReference>
<keyword evidence="2" id="KW-0560">Oxidoreductase</keyword>
<dbReference type="Pfam" id="PF22725">
    <property type="entry name" value="GFO_IDH_MocA_C3"/>
    <property type="match status" value="1"/>
</dbReference>
<dbReference type="AlphaFoldDB" id="A0AAE3J7Q2"/>
<dbReference type="Gene3D" id="3.30.360.10">
    <property type="entry name" value="Dihydrodipicolinate Reductase, domain 2"/>
    <property type="match status" value="1"/>
</dbReference>
<sequence>MKMGILGSGGIAHTMANTVKEMKDVELYAVGSRTLENAEKFAAEFGISKAYGSYEELAADPEVDLVYVATPHSHHYPHVKLLLEHGKHVLCEKAFTVNANQARELFQMAEEKNLLLTEAIWTRYIPIQKTLNEVVNSGVIGKVHSLTANLCYLISGVERLKKPELAGGALLDVGVYPLNFACMIDQTPVVKISSDATMNEYGVDSSNSITLTFEDGATAILHSSMLVLSDRRGMIYGDRGYIEVENINNCQGFKVYDTNYQLVKEYPVPPQISGYEYEVEACKKAIEEGRSECPEMPHKESIRMMEIMDTIRKEWGLRYPME</sequence>
<feature type="domain" description="Gfo/Idh/MocA-like oxidoreductase N-terminal" evidence="3">
    <location>
        <begin position="2"/>
        <end position="117"/>
    </location>
</feature>
<comment type="caution">
    <text evidence="5">The sequence shown here is derived from an EMBL/GenBank/DDBJ whole genome shotgun (WGS) entry which is preliminary data.</text>
</comment>
<dbReference type="PANTHER" id="PTHR22604:SF105">
    <property type="entry name" value="TRANS-1,2-DIHYDROBENZENE-1,2-DIOL DEHYDROGENASE"/>
    <property type="match status" value="1"/>
</dbReference>
<dbReference type="GO" id="GO:0016491">
    <property type="term" value="F:oxidoreductase activity"/>
    <property type="evidence" value="ECO:0007669"/>
    <property type="project" value="UniProtKB-KW"/>
</dbReference>
<dbReference type="Proteomes" id="UP001197875">
    <property type="component" value="Unassembled WGS sequence"/>
</dbReference>
<proteinExistence type="inferred from homology"/>
<gene>
    <name evidence="5" type="ORF">LKD71_15295</name>
</gene>
<dbReference type="RefSeq" id="WP_227616111.1">
    <property type="nucleotide sequence ID" value="NZ_JAJEPR010000039.1"/>
</dbReference>